<dbReference type="EMBL" id="JNBS01001744">
    <property type="protein sequence ID" value="OQS00173.1"/>
    <property type="molecule type" value="Genomic_DNA"/>
</dbReference>
<sequence>MARWLMIAMSLAAIATISEAKGNRYARVDRKWKMQKKYCTERDCSLLDKYTNMNCVNMCLSPTCYERVYAEEPLEDGEVDDYRSYRFVSCLRKEFLKPRAKDEL</sequence>
<dbReference type="OrthoDB" id="1915375at2759"/>
<gene>
    <name evidence="2" type="ORF">THRCLA_21732</name>
</gene>
<reference evidence="2 3" key="1">
    <citation type="journal article" date="2014" name="Genome Biol. Evol.">
        <title>The secreted proteins of Achlya hypogyna and Thraustotheca clavata identify the ancestral oomycete secretome and reveal gene acquisitions by horizontal gene transfer.</title>
        <authorList>
            <person name="Misner I."/>
            <person name="Blouin N."/>
            <person name="Leonard G."/>
            <person name="Richards T.A."/>
            <person name="Lane C.E."/>
        </authorList>
    </citation>
    <scope>NUCLEOTIDE SEQUENCE [LARGE SCALE GENOMIC DNA]</scope>
    <source>
        <strain evidence="2 3">ATCC 34112</strain>
    </source>
</reference>
<proteinExistence type="predicted"/>
<accession>A0A1V9ZQ93</accession>
<evidence type="ECO:0000313" key="2">
    <source>
        <dbReference type="EMBL" id="OQS00173.1"/>
    </source>
</evidence>
<evidence type="ECO:0008006" key="4">
    <source>
        <dbReference type="Google" id="ProtNLM"/>
    </source>
</evidence>
<keyword evidence="3" id="KW-1185">Reference proteome</keyword>
<name>A0A1V9ZQ93_9STRA</name>
<dbReference type="AlphaFoldDB" id="A0A1V9ZQ93"/>
<protein>
    <recommendedName>
        <fullName evidence="4">Secreted protein</fullName>
    </recommendedName>
</protein>
<dbReference type="Pfam" id="PF16029">
    <property type="entry name" value="DUF4787"/>
    <property type="match status" value="1"/>
</dbReference>
<dbReference type="PANTHER" id="PTHR35455">
    <property type="entry name" value="UNNAMED PRODUCT"/>
    <property type="match status" value="1"/>
</dbReference>
<keyword evidence="1" id="KW-0732">Signal</keyword>
<organism evidence="2 3">
    <name type="scientific">Thraustotheca clavata</name>
    <dbReference type="NCBI Taxonomy" id="74557"/>
    <lineage>
        <taxon>Eukaryota</taxon>
        <taxon>Sar</taxon>
        <taxon>Stramenopiles</taxon>
        <taxon>Oomycota</taxon>
        <taxon>Saprolegniomycetes</taxon>
        <taxon>Saprolegniales</taxon>
        <taxon>Achlyaceae</taxon>
        <taxon>Thraustotheca</taxon>
    </lineage>
</organism>
<dbReference type="InterPro" id="IPR031985">
    <property type="entry name" value="DUF4787"/>
</dbReference>
<feature type="signal peptide" evidence="1">
    <location>
        <begin position="1"/>
        <end position="20"/>
    </location>
</feature>
<comment type="caution">
    <text evidence="2">The sequence shown here is derived from an EMBL/GenBank/DDBJ whole genome shotgun (WGS) entry which is preliminary data.</text>
</comment>
<evidence type="ECO:0000256" key="1">
    <source>
        <dbReference type="SAM" id="SignalP"/>
    </source>
</evidence>
<dbReference type="Proteomes" id="UP000243217">
    <property type="component" value="Unassembled WGS sequence"/>
</dbReference>
<feature type="chain" id="PRO_5012845393" description="Secreted protein" evidence="1">
    <location>
        <begin position="21"/>
        <end position="104"/>
    </location>
</feature>
<dbReference type="PANTHER" id="PTHR35455:SF1">
    <property type="entry name" value="AGAP005842-PA"/>
    <property type="match status" value="1"/>
</dbReference>
<evidence type="ECO:0000313" key="3">
    <source>
        <dbReference type="Proteomes" id="UP000243217"/>
    </source>
</evidence>